<organism evidence="5 6">
    <name type="scientific">Naegleria lovaniensis</name>
    <name type="common">Amoeba</name>
    <dbReference type="NCBI Taxonomy" id="51637"/>
    <lineage>
        <taxon>Eukaryota</taxon>
        <taxon>Discoba</taxon>
        <taxon>Heterolobosea</taxon>
        <taxon>Tetramitia</taxon>
        <taxon>Eutetramitia</taxon>
        <taxon>Vahlkampfiidae</taxon>
        <taxon>Naegleria</taxon>
    </lineage>
</organism>
<dbReference type="PANTHER" id="PTHR32083">
    <property type="entry name" value="CILIA AND FLAGELLA-ASSOCIATED PROTEIN 58-RELATED"/>
    <property type="match status" value="1"/>
</dbReference>
<evidence type="ECO:0000259" key="4">
    <source>
        <dbReference type="Pfam" id="PF21771"/>
    </source>
</evidence>
<proteinExistence type="predicted"/>
<keyword evidence="6" id="KW-1185">Reference proteome</keyword>
<evidence type="ECO:0000256" key="2">
    <source>
        <dbReference type="SAM" id="Coils"/>
    </source>
</evidence>
<gene>
    <name evidence="5" type="ORF">C9374_006213</name>
</gene>
<feature type="domain" description="Cilia- and flagella-associated protein 58 central coiled coil" evidence="4">
    <location>
        <begin position="161"/>
        <end position="295"/>
    </location>
</feature>
<feature type="compositionally biased region" description="Basic and acidic residues" evidence="3">
    <location>
        <begin position="9"/>
        <end position="20"/>
    </location>
</feature>
<dbReference type="RefSeq" id="XP_044547508.1">
    <property type="nucleotide sequence ID" value="XM_044696049.1"/>
</dbReference>
<dbReference type="Pfam" id="PF21771">
    <property type="entry name" value="CFAP58_CC"/>
    <property type="match status" value="2"/>
</dbReference>
<keyword evidence="1 2" id="KW-0175">Coiled coil</keyword>
<dbReference type="GO" id="GO:0005856">
    <property type="term" value="C:cytoskeleton"/>
    <property type="evidence" value="ECO:0007669"/>
    <property type="project" value="TreeGrafter"/>
</dbReference>
<feature type="region of interest" description="Disordered" evidence="3">
    <location>
        <begin position="1"/>
        <end position="20"/>
    </location>
</feature>
<dbReference type="EMBL" id="PYSW02000026">
    <property type="protein sequence ID" value="KAG2381829.1"/>
    <property type="molecule type" value="Genomic_DNA"/>
</dbReference>
<dbReference type="PANTHER" id="PTHR32083:SF0">
    <property type="entry name" value="CILIA AND FLAGELLA-ASSOCIATED PROTEIN 58"/>
    <property type="match status" value="1"/>
</dbReference>
<evidence type="ECO:0000256" key="1">
    <source>
        <dbReference type="ARBA" id="ARBA00023054"/>
    </source>
</evidence>
<evidence type="ECO:0000313" key="5">
    <source>
        <dbReference type="EMBL" id="KAG2381829.1"/>
    </source>
</evidence>
<feature type="coiled-coil region" evidence="2">
    <location>
        <begin position="275"/>
        <end position="333"/>
    </location>
</feature>
<feature type="coiled-coil region" evidence="2">
    <location>
        <begin position="407"/>
        <end position="455"/>
    </location>
</feature>
<reference evidence="5 6" key="1">
    <citation type="journal article" date="2018" name="BMC Genomics">
        <title>The genome of Naegleria lovaniensis, the basis for a comparative approach to unravel pathogenicity factors of the human pathogenic amoeba N. fowleri.</title>
        <authorList>
            <person name="Liechti N."/>
            <person name="Schurch N."/>
            <person name="Bruggmann R."/>
            <person name="Wittwer M."/>
        </authorList>
    </citation>
    <scope>NUCLEOTIDE SEQUENCE [LARGE SCALE GENOMIC DNA]</scope>
    <source>
        <strain evidence="5 6">ATCC 30569</strain>
    </source>
</reference>
<dbReference type="InterPro" id="IPR049270">
    <property type="entry name" value="CFAP58_CC"/>
</dbReference>
<dbReference type="AlphaFoldDB" id="A0AA88KHI8"/>
<dbReference type="Proteomes" id="UP000816034">
    <property type="component" value="Unassembled WGS sequence"/>
</dbReference>
<protein>
    <recommendedName>
        <fullName evidence="4">Cilia- and flagella-associated protein 58 central coiled coil domain-containing protein</fullName>
    </recommendedName>
</protein>
<accession>A0AA88KHI8</accession>
<feature type="coiled-coil region" evidence="2">
    <location>
        <begin position="177"/>
        <end position="239"/>
    </location>
</feature>
<sequence>MKEKKKREEKKMAMESTKRQMELEVRNLKDSIVEMKRMLEFEKSKIEDLSHQKSLLDKSILKADKNLEEEENTLKVVESKRRNVHLKFKAYVEMVEKKRQDIYRLKKEIDKYEKAYLDAKQKYDQSQEEIKIKKLESDELKKKIRESREKHRQQTALYDAEDIQNKEAEFLHQKAEYSKLCSKRELLTDQLKNLEKSIEEQSEVNKQYEKEINKLNEIIKEAEQERNRQEKELEVVVNDRDILGSQLIKRNNELASLYERIKSQQSLISKGAVQYQQRINDIAALKEKIIQVNQEYKRLEDRLQDYDEKENEVHSLRRQFLQEQSRVKALEEELQTPMNVHRWRRIQGSDPNSYDMIMKIQKLQKQLIAKTEEVMEKDLLIQEKEKLYAELKSILTRQPGPEVVEQYNVYQQTLKEKTKKYEEMVKELEIYMIKARDLEFENKKYQDEFFSLKREYFQKKEKEKRQYRAYIDSLNTDIDPYMDQHIDDPSQ</sequence>
<evidence type="ECO:0000256" key="3">
    <source>
        <dbReference type="SAM" id="MobiDB-lite"/>
    </source>
</evidence>
<feature type="domain" description="Cilia- and flagella-associated protein 58 central coiled coil" evidence="4">
    <location>
        <begin position="36"/>
        <end position="160"/>
    </location>
</feature>
<comment type="caution">
    <text evidence="5">The sequence shown here is derived from an EMBL/GenBank/DDBJ whole genome shotgun (WGS) entry which is preliminary data.</text>
</comment>
<dbReference type="GeneID" id="68098667"/>
<name>A0AA88KHI8_NAELO</name>
<evidence type="ECO:0000313" key="6">
    <source>
        <dbReference type="Proteomes" id="UP000816034"/>
    </source>
</evidence>